<feature type="binding site" evidence="6">
    <location>
        <position position="154"/>
    </location>
    <ligand>
        <name>S-adenosyl-L-methionine</name>
        <dbReference type="ChEBI" id="CHEBI:59789"/>
    </ligand>
</feature>
<dbReference type="GO" id="GO:0005840">
    <property type="term" value="C:ribosome"/>
    <property type="evidence" value="ECO:0007669"/>
    <property type="project" value="UniProtKB-KW"/>
</dbReference>
<dbReference type="Pfam" id="PF06325">
    <property type="entry name" value="PrmA"/>
    <property type="match status" value="1"/>
</dbReference>
<dbReference type="Gene3D" id="3.40.50.150">
    <property type="entry name" value="Vaccinia Virus protein VP39"/>
    <property type="match status" value="1"/>
</dbReference>
<comment type="catalytic activity">
    <reaction evidence="6">
        <text>L-lysyl-[protein] + 3 S-adenosyl-L-methionine = N(6),N(6),N(6)-trimethyl-L-lysyl-[protein] + 3 S-adenosyl-L-homocysteine + 3 H(+)</text>
        <dbReference type="Rhea" id="RHEA:54192"/>
        <dbReference type="Rhea" id="RHEA-COMP:9752"/>
        <dbReference type="Rhea" id="RHEA-COMP:13826"/>
        <dbReference type="ChEBI" id="CHEBI:15378"/>
        <dbReference type="ChEBI" id="CHEBI:29969"/>
        <dbReference type="ChEBI" id="CHEBI:57856"/>
        <dbReference type="ChEBI" id="CHEBI:59789"/>
        <dbReference type="ChEBI" id="CHEBI:61961"/>
    </reaction>
</comment>
<accession>A0A9D1V127</accession>
<feature type="binding site" evidence="6">
    <location>
        <position position="176"/>
    </location>
    <ligand>
        <name>S-adenosyl-L-methionine</name>
        <dbReference type="ChEBI" id="CHEBI:59789"/>
    </ligand>
</feature>
<evidence type="ECO:0000256" key="4">
    <source>
        <dbReference type="ARBA" id="ARBA00022679"/>
    </source>
</evidence>
<evidence type="ECO:0000256" key="1">
    <source>
        <dbReference type="ARBA" id="ARBA00009741"/>
    </source>
</evidence>
<dbReference type="PANTHER" id="PTHR43648:SF1">
    <property type="entry name" value="ELECTRON TRANSFER FLAVOPROTEIN BETA SUBUNIT LYSINE METHYLTRANSFERASE"/>
    <property type="match status" value="1"/>
</dbReference>
<evidence type="ECO:0000313" key="7">
    <source>
        <dbReference type="EMBL" id="HIX04153.1"/>
    </source>
</evidence>
<feature type="binding site" evidence="6">
    <location>
        <position position="131"/>
    </location>
    <ligand>
        <name>S-adenosyl-L-methionine</name>
        <dbReference type="ChEBI" id="CHEBI:59789"/>
    </ligand>
</feature>
<dbReference type="GO" id="GO:0032259">
    <property type="term" value="P:methylation"/>
    <property type="evidence" value="ECO:0007669"/>
    <property type="project" value="UniProtKB-KW"/>
</dbReference>
<dbReference type="GO" id="GO:0008276">
    <property type="term" value="F:protein methyltransferase activity"/>
    <property type="evidence" value="ECO:0007669"/>
    <property type="project" value="UniProtKB-UniRule"/>
</dbReference>
<dbReference type="GO" id="GO:0005737">
    <property type="term" value="C:cytoplasm"/>
    <property type="evidence" value="ECO:0007669"/>
    <property type="project" value="UniProtKB-SubCell"/>
</dbReference>
<keyword evidence="3 6" id="KW-0489">Methyltransferase</keyword>
<reference evidence="7" key="2">
    <citation type="submission" date="2021-04" db="EMBL/GenBank/DDBJ databases">
        <authorList>
            <person name="Gilroy R."/>
        </authorList>
    </citation>
    <scope>NUCLEOTIDE SEQUENCE</scope>
    <source>
        <strain evidence="7">23274</strain>
    </source>
</reference>
<keyword evidence="7" id="KW-0687">Ribonucleoprotein</keyword>
<keyword evidence="4 6" id="KW-0808">Transferase</keyword>
<dbReference type="CDD" id="cd02440">
    <property type="entry name" value="AdoMet_MTases"/>
    <property type="match status" value="1"/>
</dbReference>
<evidence type="ECO:0000256" key="2">
    <source>
        <dbReference type="ARBA" id="ARBA00022490"/>
    </source>
</evidence>
<protein>
    <recommendedName>
        <fullName evidence="6">Ribosomal protein L11 methyltransferase</fullName>
        <shortName evidence="6">L11 Mtase</shortName>
        <ecNumber evidence="6">2.1.1.-</ecNumber>
    </recommendedName>
</protein>
<name>A0A9D1V127_9BACT</name>
<organism evidence="7 8">
    <name type="scientific">Candidatus Odoribacter faecigallinarum</name>
    <dbReference type="NCBI Taxonomy" id="2838706"/>
    <lineage>
        <taxon>Bacteria</taxon>
        <taxon>Pseudomonadati</taxon>
        <taxon>Bacteroidota</taxon>
        <taxon>Bacteroidia</taxon>
        <taxon>Bacteroidales</taxon>
        <taxon>Odoribacteraceae</taxon>
        <taxon>Odoribacter</taxon>
    </lineage>
</organism>
<dbReference type="EMBL" id="DXFT01000166">
    <property type="protein sequence ID" value="HIX04153.1"/>
    <property type="molecule type" value="Genomic_DNA"/>
</dbReference>
<dbReference type="InterPro" id="IPR004498">
    <property type="entry name" value="Ribosomal_PrmA_MeTrfase"/>
</dbReference>
<reference evidence="7" key="1">
    <citation type="journal article" date="2021" name="PeerJ">
        <title>Extensive microbial diversity within the chicken gut microbiome revealed by metagenomics and culture.</title>
        <authorList>
            <person name="Gilroy R."/>
            <person name="Ravi A."/>
            <person name="Getino M."/>
            <person name="Pursley I."/>
            <person name="Horton D.L."/>
            <person name="Alikhan N.F."/>
            <person name="Baker D."/>
            <person name="Gharbi K."/>
            <person name="Hall N."/>
            <person name="Watson M."/>
            <person name="Adriaenssens E.M."/>
            <person name="Foster-Nyarko E."/>
            <person name="Jarju S."/>
            <person name="Secka A."/>
            <person name="Antonio M."/>
            <person name="Oren A."/>
            <person name="Chaudhuri R.R."/>
            <person name="La Ragione R."/>
            <person name="Hildebrand F."/>
            <person name="Pallen M.J."/>
        </authorList>
    </citation>
    <scope>NUCLEOTIDE SEQUENCE</scope>
    <source>
        <strain evidence="7">23274</strain>
    </source>
</reference>
<keyword evidence="5 6" id="KW-0949">S-adenosyl-L-methionine</keyword>
<dbReference type="Proteomes" id="UP000824202">
    <property type="component" value="Unassembled WGS sequence"/>
</dbReference>
<dbReference type="NCBIfam" id="NF001785">
    <property type="entry name" value="PRK00517.2-2"/>
    <property type="match status" value="1"/>
</dbReference>
<comment type="caution">
    <text evidence="7">The sequence shown here is derived from an EMBL/GenBank/DDBJ whole genome shotgun (WGS) entry which is preliminary data.</text>
</comment>
<evidence type="ECO:0000256" key="3">
    <source>
        <dbReference type="ARBA" id="ARBA00022603"/>
    </source>
</evidence>
<comment type="similarity">
    <text evidence="1 6">Belongs to the methyltransferase superfamily. PrmA family.</text>
</comment>
<comment type="function">
    <text evidence="6">Methylates ribosomal protein L11.</text>
</comment>
<dbReference type="PANTHER" id="PTHR43648">
    <property type="entry name" value="ELECTRON TRANSFER FLAVOPROTEIN BETA SUBUNIT LYSINE METHYLTRANSFERASE"/>
    <property type="match status" value="1"/>
</dbReference>
<sequence length="288" mass="32630">MNTIEVAFTLSPYEEAVADALVASLGTMGYNGFEYTPDGFRAYIPVENYDEGVFAHWGMLDYFSALYDIRWAAKEIEDQDWNRLWEENFTPIVVDGRIQVRAGFHEPLPGVEYEIIIEPKMSFGTGHHATTALMLRMVLDYADRICGKRVLDMGCGTGILAIMAAKVGAKEVTGIDIDEWAYRNAMENLRNNHIQDRVEIRIGDAALLEGEAPFDVILANINRNILLEDMAHYVGRLNVNGLLIMSGFYQQDLPLIRQRAEELGLVLLQEKEENKWTAACFYKKETCC</sequence>
<gene>
    <name evidence="6 7" type="primary">prmA</name>
    <name evidence="7" type="ORF">H9863_08605</name>
</gene>
<dbReference type="EC" id="2.1.1.-" evidence="6"/>
<dbReference type="InterPro" id="IPR029063">
    <property type="entry name" value="SAM-dependent_MTases_sf"/>
</dbReference>
<dbReference type="InterPro" id="IPR050078">
    <property type="entry name" value="Ribosomal_L11_MeTrfase_PrmA"/>
</dbReference>
<evidence type="ECO:0000256" key="5">
    <source>
        <dbReference type="ARBA" id="ARBA00022691"/>
    </source>
</evidence>
<dbReference type="SUPFAM" id="SSF53335">
    <property type="entry name" value="S-adenosyl-L-methionine-dependent methyltransferases"/>
    <property type="match status" value="1"/>
</dbReference>
<proteinExistence type="inferred from homology"/>
<keyword evidence="2 6" id="KW-0963">Cytoplasm</keyword>
<evidence type="ECO:0000256" key="6">
    <source>
        <dbReference type="HAMAP-Rule" id="MF_00735"/>
    </source>
</evidence>
<keyword evidence="7" id="KW-0689">Ribosomal protein</keyword>
<comment type="subcellular location">
    <subcellularLocation>
        <location evidence="6">Cytoplasm</location>
    </subcellularLocation>
</comment>
<feature type="binding site" evidence="6">
    <location>
        <position position="220"/>
    </location>
    <ligand>
        <name>S-adenosyl-L-methionine</name>
        <dbReference type="ChEBI" id="CHEBI:59789"/>
    </ligand>
</feature>
<dbReference type="HAMAP" id="MF_00735">
    <property type="entry name" value="Methyltr_PrmA"/>
    <property type="match status" value="1"/>
</dbReference>
<dbReference type="AlphaFoldDB" id="A0A9D1V127"/>
<evidence type="ECO:0000313" key="8">
    <source>
        <dbReference type="Proteomes" id="UP000824202"/>
    </source>
</evidence>